<keyword evidence="2" id="KW-1185">Reference proteome</keyword>
<reference evidence="1 2" key="1">
    <citation type="journal article" date="2008" name="Science">
        <title>The Physcomitrella genome reveals evolutionary insights into the conquest of land by plants.</title>
        <authorList>
            <person name="Rensing S."/>
            <person name="Lang D."/>
            <person name="Zimmer A."/>
            <person name="Terry A."/>
            <person name="Salamov A."/>
            <person name="Shapiro H."/>
            <person name="Nishiyama T."/>
            <person name="Perroud P.-F."/>
            <person name="Lindquist E."/>
            <person name="Kamisugi Y."/>
            <person name="Tanahashi T."/>
            <person name="Sakakibara K."/>
            <person name="Fujita T."/>
            <person name="Oishi K."/>
            <person name="Shin-I T."/>
            <person name="Kuroki Y."/>
            <person name="Toyoda A."/>
            <person name="Suzuki Y."/>
            <person name="Hashimoto A."/>
            <person name="Yamaguchi K."/>
            <person name="Sugano A."/>
            <person name="Kohara Y."/>
            <person name="Fujiyama A."/>
            <person name="Anterola A."/>
            <person name="Aoki S."/>
            <person name="Ashton N."/>
            <person name="Barbazuk W.B."/>
            <person name="Barker E."/>
            <person name="Bennetzen J."/>
            <person name="Bezanilla M."/>
            <person name="Blankenship R."/>
            <person name="Cho S.H."/>
            <person name="Dutcher S."/>
            <person name="Estelle M."/>
            <person name="Fawcett J.A."/>
            <person name="Gundlach H."/>
            <person name="Hanada K."/>
            <person name="Heyl A."/>
            <person name="Hicks K.A."/>
            <person name="Hugh J."/>
            <person name="Lohr M."/>
            <person name="Mayer K."/>
            <person name="Melkozernov A."/>
            <person name="Murata T."/>
            <person name="Nelson D."/>
            <person name="Pils B."/>
            <person name="Prigge M."/>
            <person name="Reiss B."/>
            <person name="Renner T."/>
            <person name="Rombauts S."/>
            <person name="Rushton P."/>
            <person name="Sanderfoot A."/>
            <person name="Schween G."/>
            <person name="Shiu S.-H."/>
            <person name="Stueber K."/>
            <person name="Theodoulou F.L."/>
            <person name="Tu H."/>
            <person name="Van de Peer Y."/>
            <person name="Verrier P.J."/>
            <person name="Waters E."/>
            <person name="Wood A."/>
            <person name="Yang L."/>
            <person name="Cove D."/>
            <person name="Cuming A."/>
            <person name="Hasebe M."/>
            <person name="Lucas S."/>
            <person name="Mishler D.B."/>
            <person name="Reski R."/>
            <person name="Grigoriev I."/>
            <person name="Quatrano R.S."/>
            <person name="Boore J.L."/>
        </authorList>
    </citation>
    <scope>NUCLEOTIDE SEQUENCE [LARGE SCALE GENOMIC DNA]</scope>
    <source>
        <strain evidence="1 2">cv. Gransden 2004</strain>
    </source>
</reference>
<dbReference type="Gramene" id="Pp3c2_10040V3.2">
    <property type="protein sequence ID" value="Pp3c2_10040V3.2"/>
    <property type="gene ID" value="Pp3c2_10040"/>
</dbReference>
<dbReference type="InParanoid" id="A0A7I4D431"/>
<sequence length="133" mass="15100">MAHQVVPQMQMLVELITAATEVHDEESATNSLRFLNNRSTPKAGWLLLIKYCGHSWISHNVLLPSASAFVASMMGAGCIPCTKVLLKLWSWCRRGDTETAEHLQRLQFLVLPEFECQRKQAPCYQQIRKTNSI</sequence>
<proteinExistence type="predicted"/>
<name>A0A7I4D431_PHYPA</name>
<organism evidence="1 2">
    <name type="scientific">Physcomitrium patens</name>
    <name type="common">Spreading-leaved earth moss</name>
    <name type="synonym">Physcomitrella patens</name>
    <dbReference type="NCBI Taxonomy" id="3218"/>
    <lineage>
        <taxon>Eukaryota</taxon>
        <taxon>Viridiplantae</taxon>
        <taxon>Streptophyta</taxon>
        <taxon>Embryophyta</taxon>
        <taxon>Bryophyta</taxon>
        <taxon>Bryophytina</taxon>
        <taxon>Bryopsida</taxon>
        <taxon>Funariidae</taxon>
        <taxon>Funariales</taxon>
        <taxon>Funariaceae</taxon>
        <taxon>Physcomitrium</taxon>
    </lineage>
</organism>
<accession>A0A7I4D431</accession>
<reference evidence="1" key="3">
    <citation type="submission" date="2020-12" db="UniProtKB">
        <authorList>
            <consortium name="EnsemblPlants"/>
        </authorList>
    </citation>
    <scope>IDENTIFICATION</scope>
</reference>
<evidence type="ECO:0000313" key="1">
    <source>
        <dbReference type="EnsemblPlants" id="Pp3c2_10040V3.2"/>
    </source>
</evidence>
<dbReference type="EMBL" id="ABEU02000002">
    <property type="status" value="NOT_ANNOTATED_CDS"/>
    <property type="molecule type" value="Genomic_DNA"/>
</dbReference>
<dbReference type="Proteomes" id="UP000006727">
    <property type="component" value="Chromosome 2"/>
</dbReference>
<evidence type="ECO:0000313" key="2">
    <source>
        <dbReference type="Proteomes" id="UP000006727"/>
    </source>
</evidence>
<dbReference type="AlphaFoldDB" id="A0A7I4D431"/>
<reference evidence="1 2" key="2">
    <citation type="journal article" date="2018" name="Plant J.">
        <title>The Physcomitrella patens chromosome-scale assembly reveals moss genome structure and evolution.</title>
        <authorList>
            <person name="Lang D."/>
            <person name="Ullrich K.K."/>
            <person name="Murat F."/>
            <person name="Fuchs J."/>
            <person name="Jenkins J."/>
            <person name="Haas F.B."/>
            <person name="Piednoel M."/>
            <person name="Gundlach H."/>
            <person name="Van Bel M."/>
            <person name="Meyberg R."/>
            <person name="Vives C."/>
            <person name="Morata J."/>
            <person name="Symeonidi A."/>
            <person name="Hiss M."/>
            <person name="Muchero W."/>
            <person name="Kamisugi Y."/>
            <person name="Saleh O."/>
            <person name="Blanc G."/>
            <person name="Decker E.L."/>
            <person name="van Gessel N."/>
            <person name="Grimwood J."/>
            <person name="Hayes R.D."/>
            <person name="Graham S.W."/>
            <person name="Gunter L.E."/>
            <person name="McDaniel S.F."/>
            <person name="Hoernstein S.N.W."/>
            <person name="Larsson A."/>
            <person name="Li F.W."/>
            <person name="Perroud P.F."/>
            <person name="Phillips J."/>
            <person name="Ranjan P."/>
            <person name="Rokshar D.S."/>
            <person name="Rothfels C.J."/>
            <person name="Schneider L."/>
            <person name="Shu S."/>
            <person name="Stevenson D.W."/>
            <person name="Thummler F."/>
            <person name="Tillich M."/>
            <person name="Villarreal Aguilar J.C."/>
            <person name="Widiez T."/>
            <person name="Wong G.K."/>
            <person name="Wymore A."/>
            <person name="Zhang Y."/>
            <person name="Zimmer A.D."/>
            <person name="Quatrano R.S."/>
            <person name="Mayer K.F.X."/>
            <person name="Goodstein D."/>
            <person name="Casacuberta J.M."/>
            <person name="Vandepoele K."/>
            <person name="Reski R."/>
            <person name="Cuming A.C."/>
            <person name="Tuskan G.A."/>
            <person name="Maumus F."/>
            <person name="Salse J."/>
            <person name="Schmutz J."/>
            <person name="Rensing S.A."/>
        </authorList>
    </citation>
    <scope>NUCLEOTIDE SEQUENCE [LARGE SCALE GENOMIC DNA]</scope>
    <source>
        <strain evidence="1 2">cv. Gransden 2004</strain>
    </source>
</reference>
<protein>
    <submittedName>
        <fullName evidence="1">Uncharacterized protein</fullName>
    </submittedName>
</protein>
<dbReference type="EnsemblPlants" id="Pp3c2_10040V3.2">
    <property type="protein sequence ID" value="Pp3c2_10040V3.2"/>
    <property type="gene ID" value="Pp3c2_10040"/>
</dbReference>